<dbReference type="PROSITE" id="PS50878">
    <property type="entry name" value="RT_POL"/>
    <property type="match status" value="1"/>
</dbReference>
<organism evidence="3 4">
    <name type="scientific">Mucuna pruriens</name>
    <name type="common">Velvet bean</name>
    <name type="synonym">Dolichos pruriens</name>
    <dbReference type="NCBI Taxonomy" id="157652"/>
    <lineage>
        <taxon>Eukaryota</taxon>
        <taxon>Viridiplantae</taxon>
        <taxon>Streptophyta</taxon>
        <taxon>Embryophyta</taxon>
        <taxon>Tracheophyta</taxon>
        <taxon>Spermatophyta</taxon>
        <taxon>Magnoliopsida</taxon>
        <taxon>eudicotyledons</taxon>
        <taxon>Gunneridae</taxon>
        <taxon>Pentapetalae</taxon>
        <taxon>rosids</taxon>
        <taxon>fabids</taxon>
        <taxon>Fabales</taxon>
        <taxon>Fabaceae</taxon>
        <taxon>Papilionoideae</taxon>
        <taxon>50 kb inversion clade</taxon>
        <taxon>NPAAA clade</taxon>
        <taxon>indigoferoid/millettioid clade</taxon>
        <taxon>Phaseoleae</taxon>
        <taxon>Mucuna</taxon>
    </lineage>
</organism>
<dbReference type="AlphaFoldDB" id="A0A371FT74"/>
<evidence type="ECO:0000313" key="3">
    <source>
        <dbReference type="EMBL" id="RDX81492.1"/>
    </source>
</evidence>
<dbReference type="Pfam" id="PF00078">
    <property type="entry name" value="RVT_1"/>
    <property type="match status" value="1"/>
</dbReference>
<dbReference type="GO" id="GO:0003824">
    <property type="term" value="F:catalytic activity"/>
    <property type="evidence" value="ECO:0007669"/>
    <property type="project" value="UniProtKB-KW"/>
</dbReference>
<dbReference type="PANTHER" id="PTHR37984:SF5">
    <property type="entry name" value="PROTEIN NYNRIN-LIKE"/>
    <property type="match status" value="1"/>
</dbReference>
<sequence length="363" mass="41934">MGIPIISLLFTMSRKLLLSFVSKANFQDAFSDEVPSDLHPIRGIKHHIDFILGAALPNKLTYRSNPNETKEIQKQVSDLLFKGCPIPILLVPKKDGTWGMCVDWQAINKIIVKYRHHIPRLDDMLDKLHGSCYFSKIDLKSGYHQIRIREGDEWKTAFKTKYELYGWLVIPFGLTNVPSTLMLLMNHELHSFLGKFVVVYFYDILIYNKSLKEYLEHLRSVLHMLRKEKLYANFDKCSFCTEQVIFLGFVNSSKGVKVDEKKDFSTPVTPLIEIMKKSVRFKWEEEQERTFNSLKEKLTNAPLLVLPNFTKSFEIESDASGMDIGAVLMQEGHPIAYFSEKLSGATLNYPTYDKELYALVRSL</sequence>
<dbReference type="InterPro" id="IPR050951">
    <property type="entry name" value="Retrovirus_Pol_polyprotein"/>
</dbReference>
<dbReference type="Proteomes" id="UP000257109">
    <property type="component" value="Unassembled WGS sequence"/>
</dbReference>
<reference evidence="3" key="1">
    <citation type="submission" date="2018-05" db="EMBL/GenBank/DDBJ databases">
        <title>Draft genome of Mucuna pruriens seed.</title>
        <authorList>
            <person name="Nnadi N.E."/>
            <person name="Vos R."/>
            <person name="Hasami M.H."/>
            <person name="Devisetty U.K."/>
            <person name="Aguiy J.C."/>
        </authorList>
    </citation>
    <scope>NUCLEOTIDE SEQUENCE [LARGE SCALE GENOMIC DNA]</scope>
    <source>
        <strain evidence="3">JCA_2017</strain>
    </source>
</reference>
<dbReference type="InterPro" id="IPR041577">
    <property type="entry name" value="RT_RNaseH_2"/>
</dbReference>
<dbReference type="Gene3D" id="3.30.70.270">
    <property type="match status" value="1"/>
</dbReference>
<feature type="non-terminal residue" evidence="3">
    <location>
        <position position="1"/>
    </location>
</feature>
<dbReference type="EMBL" id="QJKJ01007911">
    <property type="protein sequence ID" value="RDX81492.1"/>
    <property type="molecule type" value="Genomic_DNA"/>
</dbReference>
<dbReference type="Gene3D" id="3.10.10.10">
    <property type="entry name" value="HIV Type 1 Reverse Transcriptase, subunit A, domain 1"/>
    <property type="match status" value="1"/>
</dbReference>
<proteinExistence type="predicted"/>
<dbReference type="OrthoDB" id="407598at2759"/>
<dbReference type="InterPro" id="IPR043502">
    <property type="entry name" value="DNA/RNA_pol_sf"/>
</dbReference>
<dbReference type="Pfam" id="PF17919">
    <property type="entry name" value="RT_RNaseH_2"/>
    <property type="match status" value="1"/>
</dbReference>
<dbReference type="PANTHER" id="PTHR37984">
    <property type="entry name" value="PROTEIN CBG26694"/>
    <property type="match status" value="1"/>
</dbReference>
<dbReference type="SUPFAM" id="SSF56672">
    <property type="entry name" value="DNA/RNA polymerases"/>
    <property type="match status" value="1"/>
</dbReference>
<feature type="domain" description="Reverse transcriptase" evidence="2">
    <location>
        <begin position="72"/>
        <end position="251"/>
    </location>
</feature>
<comment type="caution">
    <text evidence="3">The sequence shown here is derived from an EMBL/GenBank/DDBJ whole genome shotgun (WGS) entry which is preliminary data.</text>
</comment>
<evidence type="ECO:0000259" key="2">
    <source>
        <dbReference type="PROSITE" id="PS50878"/>
    </source>
</evidence>
<protein>
    <recommendedName>
        <fullName evidence="2">Reverse transcriptase domain-containing protein</fullName>
    </recommendedName>
</protein>
<dbReference type="CDD" id="cd01647">
    <property type="entry name" value="RT_LTR"/>
    <property type="match status" value="1"/>
</dbReference>
<evidence type="ECO:0000256" key="1">
    <source>
        <dbReference type="ARBA" id="ARBA00023268"/>
    </source>
</evidence>
<evidence type="ECO:0000313" key="4">
    <source>
        <dbReference type="Proteomes" id="UP000257109"/>
    </source>
</evidence>
<keyword evidence="1" id="KW-0511">Multifunctional enzyme</keyword>
<dbReference type="InterPro" id="IPR043128">
    <property type="entry name" value="Rev_trsase/Diguanyl_cyclase"/>
</dbReference>
<accession>A0A371FT74</accession>
<dbReference type="InterPro" id="IPR000477">
    <property type="entry name" value="RT_dom"/>
</dbReference>
<gene>
    <name evidence="3" type="ORF">CR513_37815</name>
</gene>
<name>A0A371FT74_MUCPR</name>
<keyword evidence="4" id="KW-1185">Reference proteome</keyword>